<dbReference type="InterPro" id="IPR022409">
    <property type="entry name" value="PKD/Chitinase_dom"/>
</dbReference>
<dbReference type="PROSITE" id="PS51257">
    <property type="entry name" value="PROKAR_LIPOPROTEIN"/>
    <property type="match status" value="1"/>
</dbReference>
<feature type="domain" description="PKD" evidence="1">
    <location>
        <begin position="336"/>
        <end position="424"/>
    </location>
</feature>
<evidence type="ECO:0000313" key="2">
    <source>
        <dbReference type="EMBL" id="OGB85284.1"/>
    </source>
</evidence>
<dbReference type="InterPro" id="IPR013783">
    <property type="entry name" value="Ig-like_fold"/>
</dbReference>
<dbReference type="Gene3D" id="2.60.40.10">
    <property type="entry name" value="Immunoglobulins"/>
    <property type="match status" value="2"/>
</dbReference>
<name>A0A1F4PNQ3_UNCK3</name>
<dbReference type="InterPro" id="IPR000601">
    <property type="entry name" value="PKD_dom"/>
</dbReference>
<comment type="caution">
    <text evidence="2">The sequence shown here is derived from an EMBL/GenBank/DDBJ whole genome shotgun (WGS) entry which is preliminary data.</text>
</comment>
<gene>
    <name evidence="2" type="ORF">A2994_03300</name>
</gene>
<dbReference type="SUPFAM" id="SSF49299">
    <property type="entry name" value="PKD domain"/>
    <property type="match status" value="2"/>
</dbReference>
<dbReference type="CDD" id="cd00146">
    <property type="entry name" value="PKD"/>
    <property type="match status" value="1"/>
</dbReference>
<dbReference type="Proteomes" id="UP000179010">
    <property type="component" value="Unassembled WGS sequence"/>
</dbReference>
<dbReference type="AlphaFoldDB" id="A0A1F4PNQ3"/>
<protein>
    <recommendedName>
        <fullName evidence="1">PKD domain-containing protein</fullName>
    </recommendedName>
</protein>
<dbReference type="InterPro" id="IPR035986">
    <property type="entry name" value="PKD_dom_sf"/>
</dbReference>
<dbReference type="SMART" id="SM00089">
    <property type="entry name" value="PKD"/>
    <property type="match status" value="2"/>
</dbReference>
<feature type="domain" description="PKD" evidence="1">
    <location>
        <begin position="238"/>
        <end position="329"/>
    </location>
</feature>
<sequence>MKNLLHTFWCAGALLVLALLVLIVSSCGGGGKLTVTPKVDVDVTPKPTMTMAERLATLGLGKEFQFFEAYPDGKFLRAEMKAPAKILSPGQKSDFGALQVWCKPYIVAQKKFVEKDITSFSAVTFSGTAGSPTPGGDRLLWQLYWHQIDGITDVSGTTKVLPDLFITSIWDSLNGGVLDSLKQDYDVKVTITDGVVKLSGSDTEWIGWAAAAFIGFCPQVTFTWPVDLAPAPPENQLPVAHLTVTPTNGVAPLTVHADGTASSDPDGTIVKFEWFFYGGGGHADVGGATMDNTYDASGDYSIWLRVTDDDGAVAWSSDGVNITVTDGGDANLPPVAVISTNPNPPSGEAPLTVNFDGSGSSDPDGTIVEYAWDFTDNQATDVEGVTTSYTYDQPGTYMCRLYVTDDDYESRSVTVTITVNPAGNENFTLFVAGIDGELMVGQTVHVMQGMGRAIANHVELRGDKGTTIPISLSEVKFVSDDLPDWVWDATTGELITVFWANPDNPDINDAGNVFITVTGDAPYPIVFTINHGGNHYSLGISLAVDANPAI</sequence>
<organism evidence="2 3">
    <name type="scientific">candidate division Kazan bacterium RIFCSPLOWO2_01_FULL_48_13</name>
    <dbReference type="NCBI Taxonomy" id="1798539"/>
    <lineage>
        <taxon>Bacteria</taxon>
        <taxon>Bacteria division Kazan-3B-28</taxon>
    </lineage>
</organism>
<evidence type="ECO:0000259" key="1">
    <source>
        <dbReference type="PROSITE" id="PS50093"/>
    </source>
</evidence>
<dbReference type="PROSITE" id="PS50093">
    <property type="entry name" value="PKD"/>
    <property type="match status" value="2"/>
</dbReference>
<proteinExistence type="predicted"/>
<accession>A0A1F4PNQ3</accession>
<evidence type="ECO:0000313" key="3">
    <source>
        <dbReference type="Proteomes" id="UP000179010"/>
    </source>
</evidence>
<dbReference type="Pfam" id="PF18911">
    <property type="entry name" value="PKD_4"/>
    <property type="match status" value="2"/>
</dbReference>
<dbReference type="EMBL" id="METE01000006">
    <property type="protein sequence ID" value="OGB85284.1"/>
    <property type="molecule type" value="Genomic_DNA"/>
</dbReference>
<dbReference type="STRING" id="1798539.A2994_03300"/>
<reference evidence="2 3" key="1">
    <citation type="journal article" date="2016" name="Nat. Commun.">
        <title>Thousands of microbial genomes shed light on interconnected biogeochemical processes in an aquifer system.</title>
        <authorList>
            <person name="Anantharaman K."/>
            <person name="Brown C.T."/>
            <person name="Hug L.A."/>
            <person name="Sharon I."/>
            <person name="Castelle C.J."/>
            <person name="Probst A.J."/>
            <person name="Thomas B.C."/>
            <person name="Singh A."/>
            <person name="Wilkins M.J."/>
            <person name="Karaoz U."/>
            <person name="Brodie E.L."/>
            <person name="Williams K.H."/>
            <person name="Hubbard S.S."/>
            <person name="Banfield J.F."/>
        </authorList>
    </citation>
    <scope>NUCLEOTIDE SEQUENCE [LARGE SCALE GENOMIC DNA]</scope>
</reference>